<sequence length="167" mass="18120">MKPRVLVAGVGNDLLGDDGFGIAVVRRFSEDGVPEGVEVFESGIAGIRMVQELMDGYEALVVVDATDRGEEPGTVYLLEVEVPDPDELTEEDRQDFLADTHLTVPSKALTLARAIEVLPPRVYILGCQPKECELGMGLSEPAEKGAAEAIERLRELTTRLVREPTAT</sequence>
<comment type="similarity">
    <text evidence="1">Belongs to the peptidase A31 family.</text>
</comment>
<dbReference type="EMBL" id="CADCVD010000030">
    <property type="protein sequence ID" value="CAA9433389.1"/>
    <property type="molecule type" value="Genomic_DNA"/>
</dbReference>
<keyword evidence="2" id="KW-0645">Protease</keyword>
<evidence type="ECO:0008006" key="6">
    <source>
        <dbReference type="Google" id="ProtNLM"/>
    </source>
</evidence>
<protein>
    <recommendedName>
        <fullName evidence="6">Hydrogenase maturation protease</fullName>
    </recommendedName>
</protein>
<keyword evidence="4" id="KW-0378">Hydrolase</keyword>
<dbReference type="Pfam" id="PF01750">
    <property type="entry name" value="HycI"/>
    <property type="match status" value="1"/>
</dbReference>
<dbReference type="AlphaFoldDB" id="A0A6J4Q899"/>
<evidence type="ECO:0000256" key="1">
    <source>
        <dbReference type="ARBA" id="ARBA00006814"/>
    </source>
</evidence>
<organism evidence="5">
    <name type="scientific">uncultured Rubrobacteraceae bacterium</name>
    <dbReference type="NCBI Taxonomy" id="349277"/>
    <lineage>
        <taxon>Bacteria</taxon>
        <taxon>Bacillati</taxon>
        <taxon>Actinomycetota</taxon>
        <taxon>Rubrobacteria</taxon>
        <taxon>Rubrobacterales</taxon>
        <taxon>Rubrobacteraceae</taxon>
        <taxon>environmental samples</taxon>
    </lineage>
</organism>
<evidence type="ECO:0000256" key="2">
    <source>
        <dbReference type="ARBA" id="ARBA00022670"/>
    </source>
</evidence>
<dbReference type="GO" id="GO:0008047">
    <property type="term" value="F:enzyme activator activity"/>
    <property type="evidence" value="ECO:0007669"/>
    <property type="project" value="InterPro"/>
</dbReference>
<reference evidence="5" key="1">
    <citation type="submission" date="2020-02" db="EMBL/GenBank/DDBJ databases">
        <authorList>
            <person name="Meier V. D."/>
        </authorList>
    </citation>
    <scope>NUCLEOTIDE SEQUENCE</scope>
    <source>
        <strain evidence="5">AVDCRST_MAG37</strain>
    </source>
</reference>
<keyword evidence="3" id="KW-0064">Aspartyl protease</keyword>
<dbReference type="SUPFAM" id="SSF53163">
    <property type="entry name" value="HybD-like"/>
    <property type="match status" value="1"/>
</dbReference>
<evidence type="ECO:0000256" key="3">
    <source>
        <dbReference type="ARBA" id="ARBA00022750"/>
    </source>
</evidence>
<dbReference type="PRINTS" id="PR00446">
    <property type="entry name" value="HYDRGNUPTAKE"/>
</dbReference>
<dbReference type="PANTHER" id="PTHR30302">
    <property type="entry name" value="HYDROGENASE 1 MATURATION PROTEASE"/>
    <property type="match status" value="1"/>
</dbReference>
<dbReference type="GO" id="GO:0004190">
    <property type="term" value="F:aspartic-type endopeptidase activity"/>
    <property type="evidence" value="ECO:0007669"/>
    <property type="project" value="UniProtKB-KW"/>
</dbReference>
<accession>A0A6J4Q899</accession>
<dbReference type="NCBIfam" id="TIGR00072">
    <property type="entry name" value="hydrog_prot"/>
    <property type="match status" value="1"/>
</dbReference>
<evidence type="ECO:0000256" key="4">
    <source>
        <dbReference type="ARBA" id="ARBA00022801"/>
    </source>
</evidence>
<dbReference type="PANTHER" id="PTHR30302:SF1">
    <property type="entry name" value="HYDROGENASE 2 MATURATION PROTEASE"/>
    <property type="match status" value="1"/>
</dbReference>
<gene>
    <name evidence="5" type="ORF">AVDCRST_MAG37-766</name>
</gene>
<dbReference type="Gene3D" id="3.40.50.1450">
    <property type="entry name" value="HybD-like"/>
    <property type="match status" value="1"/>
</dbReference>
<dbReference type="InterPro" id="IPR000671">
    <property type="entry name" value="Peptidase_A31"/>
</dbReference>
<dbReference type="GO" id="GO:0016485">
    <property type="term" value="P:protein processing"/>
    <property type="evidence" value="ECO:0007669"/>
    <property type="project" value="TreeGrafter"/>
</dbReference>
<name>A0A6J4Q899_9ACTN</name>
<evidence type="ECO:0000313" key="5">
    <source>
        <dbReference type="EMBL" id="CAA9433389.1"/>
    </source>
</evidence>
<dbReference type="InterPro" id="IPR023430">
    <property type="entry name" value="Pept_HybD-like_dom_sf"/>
</dbReference>
<proteinExistence type="inferred from homology"/>